<sequence>MPIDFLPHNFVTYKAISRDKIMLTVAIIISLVLFSLGFIVTPGNAKYLLSGYNTMSEADRAKMDIVSYVKFFNRFHIFLGISELAGVLILNAFNPNWATVFMVMYPLLAYVYMIAVGNRYYTGTSGQRVGTYIVMAIILVVVVGVGYLMFTGMKNSEISMTADALEIKGLSGIKVARDEVTGFDVTDSLPDITSKANGFAGGEFAKGAFKTGDGRIVRLYINKKSHPYLLIKTVGDEIYFSSDEISATELYNHLKAWKSR</sequence>
<keyword evidence="3" id="KW-1185">Reference proteome</keyword>
<feature type="transmembrane region" description="Helical" evidence="1">
    <location>
        <begin position="97"/>
        <end position="117"/>
    </location>
</feature>
<accession>A0A2P8GEW0</accession>
<dbReference type="InterPro" id="IPR017259">
    <property type="entry name" value="UCP037672"/>
</dbReference>
<comment type="caution">
    <text evidence="2">The sequence shown here is derived from an EMBL/GenBank/DDBJ whole genome shotgun (WGS) entry which is preliminary data.</text>
</comment>
<evidence type="ECO:0000313" key="3">
    <source>
        <dbReference type="Proteomes" id="UP000241964"/>
    </source>
</evidence>
<name>A0A2P8GEW0_9BACT</name>
<dbReference type="AlphaFoldDB" id="A0A2P8GEW0"/>
<organism evidence="2 3">
    <name type="scientific">Dyadobacter jiangsuensis</name>
    <dbReference type="NCBI Taxonomy" id="1591085"/>
    <lineage>
        <taxon>Bacteria</taxon>
        <taxon>Pseudomonadati</taxon>
        <taxon>Bacteroidota</taxon>
        <taxon>Cytophagia</taxon>
        <taxon>Cytophagales</taxon>
        <taxon>Spirosomataceae</taxon>
        <taxon>Dyadobacter</taxon>
    </lineage>
</organism>
<feature type="transmembrane region" description="Helical" evidence="1">
    <location>
        <begin position="129"/>
        <end position="150"/>
    </location>
</feature>
<reference evidence="2 3" key="1">
    <citation type="submission" date="2018-03" db="EMBL/GenBank/DDBJ databases">
        <title>Genomic Encyclopedia of Archaeal and Bacterial Type Strains, Phase II (KMG-II): from individual species to whole genera.</title>
        <authorList>
            <person name="Goeker M."/>
        </authorList>
    </citation>
    <scope>NUCLEOTIDE SEQUENCE [LARGE SCALE GENOMIC DNA]</scope>
    <source>
        <strain evidence="2 3">DSM 29057</strain>
    </source>
</reference>
<keyword evidence="1" id="KW-0472">Membrane</keyword>
<dbReference type="Proteomes" id="UP000241964">
    <property type="component" value="Unassembled WGS sequence"/>
</dbReference>
<keyword evidence="1" id="KW-1133">Transmembrane helix</keyword>
<evidence type="ECO:0000256" key="1">
    <source>
        <dbReference type="SAM" id="Phobius"/>
    </source>
</evidence>
<proteinExistence type="predicted"/>
<feature type="transmembrane region" description="Helical" evidence="1">
    <location>
        <begin position="21"/>
        <end position="40"/>
    </location>
</feature>
<evidence type="ECO:0000313" key="2">
    <source>
        <dbReference type="EMBL" id="PSL32455.1"/>
    </source>
</evidence>
<dbReference type="Pfam" id="PF12650">
    <property type="entry name" value="DUF3784"/>
    <property type="match status" value="1"/>
</dbReference>
<gene>
    <name evidence="2" type="ORF">CLV60_102170</name>
</gene>
<dbReference type="EMBL" id="PYAS01000002">
    <property type="protein sequence ID" value="PSL32455.1"/>
    <property type="molecule type" value="Genomic_DNA"/>
</dbReference>
<keyword evidence="1" id="KW-0812">Transmembrane</keyword>
<protein>
    <submittedName>
        <fullName evidence="2">Uncharacterized protein DUF3784</fullName>
    </submittedName>
</protein>